<evidence type="ECO:0000313" key="4">
    <source>
        <dbReference type="Proteomes" id="UP000265903"/>
    </source>
</evidence>
<gene>
    <name evidence="3" type="primary">lip</name>
    <name evidence="3" type="ORF">DOQ08_00840</name>
</gene>
<dbReference type="EMBL" id="QMDL01000001">
    <property type="protein sequence ID" value="RMJ06155.1"/>
    <property type="molecule type" value="Genomic_DNA"/>
</dbReference>
<dbReference type="RefSeq" id="WP_114333617.1">
    <property type="nucleotide sequence ID" value="NZ_QMDL01000001.1"/>
</dbReference>
<reference evidence="3 4" key="1">
    <citation type="submission" date="2018-08" db="EMBL/GenBank/DDBJ databases">
        <title>Whole Genome Sequence of the Moderate Halophilic Marine Bacterium Marinobacter litoralis Sw-45.</title>
        <authorList>
            <person name="Musa H."/>
        </authorList>
    </citation>
    <scope>NUCLEOTIDE SEQUENCE [LARGE SCALE GENOMIC DNA]</scope>
    <source>
        <strain evidence="3 4">Sw-45</strain>
    </source>
</reference>
<protein>
    <submittedName>
        <fullName evidence="3">Lactonizing lipase</fullName>
        <ecNumber evidence="3">3.1.1.3</ecNumber>
    </submittedName>
</protein>
<keyword evidence="3" id="KW-0378">Hydrolase</keyword>
<evidence type="ECO:0000256" key="1">
    <source>
        <dbReference type="SAM" id="SignalP"/>
    </source>
</evidence>
<dbReference type="InterPro" id="IPR000073">
    <property type="entry name" value="AB_hydrolase_1"/>
</dbReference>
<sequence length="314" mass="33033">MKRSNRKLAVVAGAFAIGLSSQSASAGWFDWLFGKTADTYTQTEHPIVLVHGLSGFNKLLGFVEYFNGIPEALTESGAEVFVPQVSAANSTEVRGEQLLAQIEEYVAVTGAEKVHLIGHSHGGPTVRYVAGVRPDLVASVSSVGGVNWGTPVADAANNGALDGLGNFFFGLIDTFSGGGGLPQDTGAAIESLSTDGSLAFNAQFPAGLPSTYCGNDGEEVVDGVRYYSWGGNKVWTNVLDASDALLLALKPMFDEPTDGLVPACSMKVGKVLGVDYAHNHLDQVNLLFGLVGRNAADPVQLYRQQANRLKNLGL</sequence>
<dbReference type="SUPFAM" id="SSF53474">
    <property type="entry name" value="alpha/beta-Hydrolases"/>
    <property type="match status" value="1"/>
</dbReference>
<name>A0A3M2RMR6_9GAMM</name>
<dbReference type="AlphaFoldDB" id="A0A3M2RMR6"/>
<dbReference type="GO" id="GO:0004806">
    <property type="term" value="F:triacylglycerol lipase activity"/>
    <property type="evidence" value="ECO:0007669"/>
    <property type="project" value="UniProtKB-EC"/>
</dbReference>
<dbReference type="Proteomes" id="UP000265903">
    <property type="component" value="Unassembled WGS sequence"/>
</dbReference>
<feature type="chain" id="PRO_5018065255" evidence="1">
    <location>
        <begin position="27"/>
        <end position="314"/>
    </location>
</feature>
<dbReference type="Pfam" id="PF00561">
    <property type="entry name" value="Abhydrolase_1"/>
    <property type="match status" value="1"/>
</dbReference>
<keyword evidence="1" id="KW-0732">Signal</keyword>
<dbReference type="InterPro" id="IPR029058">
    <property type="entry name" value="AB_hydrolase_fold"/>
</dbReference>
<comment type="caution">
    <text evidence="3">The sequence shown here is derived from an EMBL/GenBank/DDBJ whole genome shotgun (WGS) entry which is preliminary data.</text>
</comment>
<feature type="signal peptide" evidence="1">
    <location>
        <begin position="1"/>
        <end position="26"/>
    </location>
</feature>
<proteinExistence type="predicted"/>
<feature type="domain" description="AB hydrolase-1" evidence="2">
    <location>
        <begin position="46"/>
        <end position="156"/>
    </location>
</feature>
<accession>A0A3M2RMR6</accession>
<dbReference type="EC" id="3.1.1.3" evidence="3"/>
<dbReference type="OrthoDB" id="2004167at2"/>
<evidence type="ECO:0000259" key="2">
    <source>
        <dbReference type="Pfam" id="PF00561"/>
    </source>
</evidence>
<keyword evidence="4" id="KW-1185">Reference proteome</keyword>
<evidence type="ECO:0000313" key="3">
    <source>
        <dbReference type="EMBL" id="RMJ06155.1"/>
    </source>
</evidence>
<dbReference type="Gene3D" id="3.40.50.1820">
    <property type="entry name" value="alpha/beta hydrolase"/>
    <property type="match status" value="1"/>
</dbReference>
<organism evidence="3 4">
    <name type="scientific">Marinobacter litoralis</name>
    <dbReference type="NCBI Taxonomy" id="187981"/>
    <lineage>
        <taxon>Bacteria</taxon>
        <taxon>Pseudomonadati</taxon>
        <taxon>Pseudomonadota</taxon>
        <taxon>Gammaproteobacteria</taxon>
        <taxon>Pseudomonadales</taxon>
        <taxon>Marinobacteraceae</taxon>
        <taxon>Marinobacter</taxon>
    </lineage>
</organism>